<evidence type="ECO:0000256" key="3">
    <source>
        <dbReference type="ARBA" id="ARBA00022821"/>
    </source>
</evidence>
<organism evidence="6 7">
    <name type="scientific">Hevea brasiliensis</name>
    <name type="common">Para rubber tree</name>
    <name type="synonym">Siphonia brasiliensis</name>
    <dbReference type="NCBI Taxonomy" id="3981"/>
    <lineage>
        <taxon>Eukaryota</taxon>
        <taxon>Viridiplantae</taxon>
        <taxon>Streptophyta</taxon>
        <taxon>Embryophyta</taxon>
        <taxon>Tracheophyta</taxon>
        <taxon>Spermatophyta</taxon>
        <taxon>Magnoliopsida</taxon>
        <taxon>eudicotyledons</taxon>
        <taxon>Gunneridae</taxon>
        <taxon>Pentapetalae</taxon>
        <taxon>rosids</taxon>
        <taxon>fabids</taxon>
        <taxon>Malpighiales</taxon>
        <taxon>Euphorbiaceae</taxon>
        <taxon>Crotonoideae</taxon>
        <taxon>Micrandreae</taxon>
        <taxon>Hevea</taxon>
    </lineage>
</organism>
<keyword evidence="4" id="KW-0067">ATP-binding</keyword>
<accession>A0A6A6M606</accession>
<proteinExistence type="predicted"/>
<evidence type="ECO:0000313" key="6">
    <source>
        <dbReference type="EMBL" id="KAF2307968.1"/>
    </source>
</evidence>
<evidence type="ECO:0000256" key="1">
    <source>
        <dbReference type="ARBA" id="ARBA00022737"/>
    </source>
</evidence>
<dbReference type="AlphaFoldDB" id="A0A6A6M606"/>
<keyword evidence="3" id="KW-0611">Plant defense</keyword>
<gene>
    <name evidence="6" type="ORF">GH714_033876</name>
</gene>
<dbReference type="PANTHER" id="PTHR36766">
    <property type="entry name" value="PLANT BROAD-SPECTRUM MILDEW RESISTANCE PROTEIN RPW8"/>
    <property type="match status" value="1"/>
</dbReference>
<name>A0A6A6M606_HEVBR</name>
<dbReference type="Proteomes" id="UP000467840">
    <property type="component" value="Chromosome 9"/>
</dbReference>
<dbReference type="Gene3D" id="1.20.5.4130">
    <property type="match status" value="1"/>
</dbReference>
<reference evidence="6 7" key="1">
    <citation type="journal article" date="2020" name="Mol. Plant">
        <title>The Chromosome-Based Rubber Tree Genome Provides New Insights into Spurge Genome Evolution and Rubber Biosynthesis.</title>
        <authorList>
            <person name="Liu J."/>
            <person name="Shi C."/>
            <person name="Shi C.C."/>
            <person name="Li W."/>
            <person name="Zhang Q.J."/>
            <person name="Zhang Y."/>
            <person name="Li K."/>
            <person name="Lu H.F."/>
            <person name="Shi C."/>
            <person name="Zhu S.T."/>
            <person name="Xiao Z.Y."/>
            <person name="Nan H."/>
            <person name="Yue Y."/>
            <person name="Zhu X.G."/>
            <person name="Wu Y."/>
            <person name="Hong X.N."/>
            <person name="Fan G.Y."/>
            <person name="Tong Y."/>
            <person name="Zhang D."/>
            <person name="Mao C.L."/>
            <person name="Liu Y.L."/>
            <person name="Hao S.J."/>
            <person name="Liu W.Q."/>
            <person name="Lv M.Q."/>
            <person name="Zhang H.B."/>
            <person name="Liu Y."/>
            <person name="Hu-Tang G.R."/>
            <person name="Wang J.P."/>
            <person name="Wang J.H."/>
            <person name="Sun Y.H."/>
            <person name="Ni S.B."/>
            <person name="Chen W.B."/>
            <person name="Zhang X.C."/>
            <person name="Jiao Y.N."/>
            <person name="Eichler E.E."/>
            <person name="Li G.H."/>
            <person name="Liu X."/>
            <person name="Gao L.Z."/>
        </authorList>
    </citation>
    <scope>NUCLEOTIDE SEQUENCE [LARGE SCALE GENOMIC DNA]</scope>
    <source>
        <strain evidence="7">cv. GT1</strain>
        <tissue evidence="6">Leaf</tissue>
    </source>
</reference>
<keyword evidence="7" id="KW-1185">Reference proteome</keyword>
<dbReference type="GO" id="GO:0005524">
    <property type="term" value="F:ATP binding"/>
    <property type="evidence" value="ECO:0007669"/>
    <property type="project" value="UniProtKB-KW"/>
</dbReference>
<protein>
    <recommendedName>
        <fullName evidence="5">Disease resistance N-terminal domain-containing protein</fullName>
    </recommendedName>
</protein>
<dbReference type="GO" id="GO:0006952">
    <property type="term" value="P:defense response"/>
    <property type="evidence" value="ECO:0007669"/>
    <property type="project" value="UniProtKB-KW"/>
</dbReference>
<dbReference type="EMBL" id="JAAGAX010000008">
    <property type="protein sequence ID" value="KAF2307968.1"/>
    <property type="molecule type" value="Genomic_DNA"/>
</dbReference>
<evidence type="ECO:0000259" key="5">
    <source>
        <dbReference type="Pfam" id="PF18052"/>
    </source>
</evidence>
<comment type="caution">
    <text evidence="6">The sequence shown here is derived from an EMBL/GenBank/DDBJ whole genome shotgun (WGS) entry which is preliminary data.</text>
</comment>
<evidence type="ECO:0000256" key="2">
    <source>
        <dbReference type="ARBA" id="ARBA00022741"/>
    </source>
</evidence>
<sequence length="206" mass="23886">MALESFAFNVAQKVLEKLASKAYQEISIAWGVQGELKKLEDVLMTIKAVLLDAEEKQVSNNDVRVWLIKLKDVLYDAEDVLDEFECETQRKQLLKLYGSTAKKVGRFFSSSNPLAFSFKMGHKIKQIREQLDEIASHKAKFHLNERDEMLHLCCDQVLRNFAHDGTIVVFSVHQPNFDVCDRPLFTLEKQRWLQRGFQNHQILEST</sequence>
<dbReference type="PANTHER" id="PTHR36766:SF61">
    <property type="entry name" value="NB-ARC DOMAIN DISEASE RESISTANCE PROTEIN"/>
    <property type="match status" value="1"/>
</dbReference>
<dbReference type="Pfam" id="PF18052">
    <property type="entry name" value="Rx_N"/>
    <property type="match status" value="1"/>
</dbReference>
<keyword evidence="2" id="KW-0547">Nucleotide-binding</keyword>
<keyword evidence="1" id="KW-0677">Repeat</keyword>
<feature type="domain" description="Disease resistance N-terminal" evidence="5">
    <location>
        <begin position="11"/>
        <end position="102"/>
    </location>
</feature>
<evidence type="ECO:0000313" key="7">
    <source>
        <dbReference type="Proteomes" id="UP000467840"/>
    </source>
</evidence>
<evidence type="ECO:0000256" key="4">
    <source>
        <dbReference type="ARBA" id="ARBA00022840"/>
    </source>
</evidence>
<dbReference type="InterPro" id="IPR041118">
    <property type="entry name" value="Rx_N"/>
</dbReference>